<dbReference type="Gene3D" id="2.60.40.4370">
    <property type="match status" value="1"/>
</dbReference>
<evidence type="ECO:0000313" key="4">
    <source>
        <dbReference type="Proteomes" id="UP000193411"/>
    </source>
</evidence>
<dbReference type="InterPro" id="IPR042771">
    <property type="entry name" value="GTF3C6-like"/>
</dbReference>
<proteinExistence type="predicted"/>
<evidence type="ECO:0000313" key="3">
    <source>
        <dbReference type="EMBL" id="ORZ39285.1"/>
    </source>
</evidence>
<accession>A0A1Y2HXE0</accession>
<feature type="domain" description="Transcription factor TFIIIC triple barrel" evidence="2">
    <location>
        <begin position="67"/>
        <end position="171"/>
    </location>
</feature>
<dbReference type="EMBL" id="MCFL01000006">
    <property type="protein sequence ID" value="ORZ39285.1"/>
    <property type="molecule type" value="Genomic_DNA"/>
</dbReference>
<dbReference type="STRING" id="765915.A0A1Y2HXE0"/>
<dbReference type="OrthoDB" id="1877767at2759"/>
<dbReference type="PANTHER" id="PTHR21860">
    <property type="entry name" value="TRANSCRIPTION INITIATION FACTOR IIIC TFIIIC , POLYPEPTIDE 6-RELATED"/>
    <property type="match status" value="1"/>
</dbReference>
<reference evidence="3 4" key="1">
    <citation type="submission" date="2016-07" db="EMBL/GenBank/DDBJ databases">
        <title>Pervasive Adenine N6-methylation of Active Genes in Fungi.</title>
        <authorList>
            <consortium name="DOE Joint Genome Institute"/>
            <person name="Mondo S.J."/>
            <person name="Dannebaum R.O."/>
            <person name="Kuo R.C."/>
            <person name="Labutti K."/>
            <person name="Haridas S."/>
            <person name="Kuo A."/>
            <person name="Salamov A."/>
            <person name="Ahrendt S.R."/>
            <person name="Lipzen A."/>
            <person name="Sullivan W."/>
            <person name="Andreopoulos W.B."/>
            <person name="Clum A."/>
            <person name="Lindquist E."/>
            <person name="Daum C."/>
            <person name="Ramamoorthy G.K."/>
            <person name="Gryganskyi A."/>
            <person name="Culley D."/>
            <person name="Magnuson J.K."/>
            <person name="James T.Y."/>
            <person name="O'Malley M.A."/>
            <person name="Stajich J.E."/>
            <person name="Spatafora J.W."/>
            <person name="Visel A."/>
            <person name="Grigoriev I.V."/>
        </authorList>
    </citation>
    <scope>NUCLEOTIDE SEQUENCE [LARGE SCALE GENOMIC DNA]</scope>
    <source>
        <strain evidence="3 4">PL171</strain>
    </source>
</reference>
<comment type="caution">
    <text evidence="3">The sequence shown here is derived from an EMBL/GenBank/DDBJ whole genome shotgun (WGS) entry which is preliminary data.</text>
</comment>
<feature type="compositionally biased region" description="Polar residues" evidence="1">
    <location>
        <begin position="179"/>
        <end position="195"/>
    </location>
</feature>
<evidence type="ECO:0000256" key="1">
    <source>
        <dbReference type="SAM" id="MobiDB-lite"/>
    </source>
</evidence>
<evidence type="ECO:0000259" key="2">
    <source>
        <dbReference type="Pfam" id="PF10419"/>
    </source>
</evidence>
<dbReference type="AlphaFoldDB" id="A0A1Y2HXE0"/>
<dbReference type="Proteomes" id="UP000193411">
    <property type="component" value="Unassembled WGS sequence"/>
</dbReference>
<sequence>MNSTPLHNTAGAAGQIDSAPTLGVAPQLSSLSPPAAAMDVMDVDQGGGAGDQEYEYYDDEHGDPEWEEEEAYYIFDFGKNLSLPELRAAGNECKILGLETDNPFVQIGPAVFRGSSMESLGQDIIFAKYPSLHALDEESASKFDSNHPGRYPHLQMLHIMDRRVKMTPVRLRHKDSGPANAQSTQKPGHQPPTGQ</sequence>
<protein>
    <recommendedName>
        <fullName evidence="2">Transcription factor TFIIIC triple barrel domain-containing protein</fullName>
    </recommendedName>
</protein>
<dbReference type="PANTHER" id="PTHR21860:SF2">
    <property type="entry name" value="GENERAL TRANSCRIPTION FACTOR 3C POLYPEPTIDE 6"/>
    <property type="match status" value="1"/>
</dbReference>
<dbReference type="InterPro" id="IPR019481">
    <property type="entry name" value="TFIIIC_triple_barrel"/>
</dbReference>
<keyword evidence="4" id="KW-1185">Reference proteome</keyword>
<feature type="region of interest" description="Disordered" evidence="1">
    <location>
        <begin position="173"/>
        <end position="195"/>
    </location>
</feature>
<dbReference type="GO" id="GO:0006383">
    <property type="term" value="P:transcription by RNA polymerase III"/>
    <property type="evidence" value="ECO:0007669"/>
    <property type="project" value="InterPro"/>
</dbReference>
<gene>
    <name evidence="3" type="ORF">BCR44DRAFT_37860</name>
</gene>
<organism evidence="3 4">
    <name type="scientific">Catenaria anguillulae PL171</name>
    <dbReference type="NCBI Taxonomy" id="765915"/>
    <lineage>
        <taxon>Eukaryota</taxon>
        <taxon>Fungi</taxon>
        <taxon>Fungi incertae sedis</taxon>
        <taxon>Blastocladiomycota</taxon>
        <taxon>Blastocladiomycetes</taxon>
        <taxon>Blastocladiales</taxon>
        <taxon>Catenariaceae</taxon>
        <taxon>Catenaria</taxon>
    </lineage>
</organism>
<name>A0A1Y2HXE0_9FUNG</name>
<dbReference type="GO" id="GO:0000127">
    <property type="term" value="C:transcription factor TFIIIC complex"/>
    <property type="evidence" value="ECO:0007669"/>
    <property type="project" value="TreeGrafter"/>
</dbReference>
<dbReference type="Pfam" id="PF10419">
    <property type="entry name" value="TFIIIC_sub6"/>
    <property type="match status" value="1"/>
</dbReference>